<keyword evidence="8 9" id="KW-0472">Membrane</keyword>
<evidence type="ECO:0000313" key="10">
    <source>
        <dbReference type="EMBL" id="CAD6491797.1"/>
    </source>
</evidence>
<accession>A0A811TB80</accession>
<comment type="similarity">
    <text evidence="9">Belongs to the TatA/E family.</text>
</comment>
<organism evidence="10 11">
    <name type="scientific">Candidatus Argoarchaeum ethanivorans</name>
    <dbReference type="NCBI Taxonomy" id="2608793"/>
    <lineage>
        <taxon>Archaea</taxon>
        <taxon>Methanobacteriati</taxon>
        <taxon>Methanobacteriota</taxon>
        <taxon>Stenosarchaea group</taxon>
        <taxon>Methanomicrobia</taxon>
        <taxon>Methanosarcinales</taxon>
        <taxon>Methanosarcinales incertae sedis</taxon>
        <taxon>GOM Arc I cluster</taxon>
        <taxon>Candidatus Argoarchaeum</taxon>
    </lineage>
</organism>
<dbReference type="Proteomes" id="UP000610373">
    <property type="component" value="Unassembled WGS sequence"/>
</dbReference>
<dbReference type="InterPro" id="IPR003369">
    <property type="entry name" value="TatA/B/E"/>
</dbReference>
<keyword evidence="7 9" id="KW-0811">Translocation</keyword>
<evidence type="ECO:0000256" key="2">
    <source>
        <dbReference type="ARBA" id="ARBA00022448"/>
    </source>
</evidence>
<comment type="subcellular location">
    <subcellularLocation>
        <location evidence="1 9">Cell membrane</location>
        <topology evidence="1 9">Single-pass membrane protein</topology>
    </subcellularLocation>
</comment>
<comment type="function">
    <text evidence="9">Part of the twin-arginine translocation (Tat) system that transports large folded proteins containing a characteristic twin-arginine motif in their signal peptide across membranes. TatA could form the protein-conducting channel of the Tat system.</text>
</comment>
<evidence type="ECO:0000256" key="1">
    <source>
        <dbReference type="ARBA" id="ARBA00004162"/>
    </source>
</evidence>
<evidence type="ECO:0000256" key="5">
    <source>
        <dbReference type="ARBA" id="ARBA00022927"/>
    </source>
</evidence>
<evidence type="ECO:0000256" key="4">
    <source>
        <dbReference type="ARBA" id="ARBA00022692"/>
    </source>
</evidence>
<dbReference type="Gene3D" id="1.20.5.3310">
    <property type="match status" value="1"/>
</dbReference>
<reference evidence="10" key="1">
    <citation type="submission" date="2020-10" db="EMBL/GenBank/DDBJ databases">
        <authorList>
            <person name="Hahn C.J."/>
            <person name="Laso-Perez R."/>
            <person name="Vulcano F."/>
            <person name="Vaziourakis K.-M."/>
            <person name="Stokke R."/>
            <person name="Steen I.H."/>
            <person name="Teske A."/>
            <person name="Boetius A."/>
            <person name="Liebeke M."/>
            <person name="Amann R."/>
            <person name="Knittel K."/>
        </authorList>
    </citation>
    <scope>NUCLEOTIDE SEQUENCE</scope>
    <source>
        <strain evidence="10">Gfbio:e3339647-f889-4370-9287-4fb5cb688e4c:AG392O15_GoMArc1</strain>
    </source>
</reference>
<evidence type="ECO:0000256" key="7">
    <source>
        <dbReference type="ARBA" id="ARBA00023010"/>
    </source>
</evidence>
<sequence length="95" mass="10445">MFGFGPTEIVLILAIIVMLFGASKIPDLARSLGSAMGEFKKAKIDVEKELQIGEDLSMGKIDADMQKIANELGINTKDLSKEDLKKLIHEKLDIN</sequence>
<feature type="transmembrane region" description="Helical" evidence="9">
    <location>
        <begin position="6"/>
        <end position="22"/>
    </location>
</feature>
<comment type="caution">
    <text evidence="10">The sequence shown here is derived from an EMBL/GenBank/DDBJ whole genome shotgun (WGS) entry which is preliminary data.</text>
</comment>
<dbReference type="AlphaFoldDB" id="A0A811TB80"/>
<dbReference type="GO" id="GO:0008320">
    <property type="term" value="F:protein transmembrane transporter activity"/>
    <property type="evidence" value="ECO:0007669"/>
    <property type="project" value="UniProtKB-UniRule"/>
</dbReference>
<dbReference type="HAMAP" id="MF_00236">
    <property type="entry name" value="TatA_E"/>
    <property type="match status" value="1"/>
</dbReference>
<comment type="subunit">
    <text evidence="9">Forms a complex with TatC.</text>
</comment>
<keyword evidence="2 9" id="KW-0813">Transport</keyword>
<keyword evidence="3 9" id="KW-1003">Cell membrane</keyword>
<dbReference type="NCBIfam" id="TIGR01411">
    <property type="entry name" value="tatAE"/>
    <property type="match status" value="1"/>
</dbReference>
<evidence type="ECO:0000256" key="8">
    <source>
        <dbReference type="ARBA" id="ARBA00023136"/>
    </source>
</evidence>
<dbReference type="EMBL" id="CAJHIO010000008">
    <property type="protein sequence ID" value="CAD6491797.1"/>
    <property type="molecule type" value="Genomic_DNA"/>
</dbReference>
<evidence type="ECO:0000256" key="9">
    <source>
        <dbReference type="HAMAP-Rule" id="MF_00236"/>
    </source>
</evidence>
<evidence type="ECO:0000256" key="3">
    <source>
        <dbReference type="ARBA" id="ARBA00022475"/>
    </source>
</evidence>
<protein>
    <recommendedName>
        <fullName evidence="9">Sec-independent protein translocase protein TatA</fullName>
    </recommendedName>
</protein>
<evidence type="ECO:0000256" key="6">
    <source>
        <dbReference type="ARBA" id="ARBA00022989"/>
    </source>
</evidence>
<dbReference type="InterPro" id="IPR006312">
    <property type="entry name" value="TatA/E"/>
</dbReference>
<keyword evidence="6 9" id="KW-1133">Transmembrane helix</keyword>
<name>A0A811TB80_9EURY</name>
<dbReference type="PANTHER" id="PTHR42982:SF1">
    <property type="entry name" value="SEC-INDEPENDENT PROTEIN TRANSLOCASE PROTEIN TATA"/>
    <property type="match status" value="1"/>
</dbReference>
<keyword evidence="5 9" id="KW-0653">Protein transport</keyword>
<dbReference type="Pfam" id="PF02416">
    <property type="entry name" value="TatA_B_E"/>
    <property type="match status" value="1"/>
</dbReference>
<proteinExistence type="inferred from homology"/>
<dbReference type="GO" id="GO:0043953">
    <property type="term" value="P:protein transport by the Tat complex"/>
    <property type="evidence" value="ECO:0007669"/>
    <property type="project" value="UniProtKB-UniRule"/>
</dbReference>
<keyword evidence="4 9" id="KW-0812">Transmembrane</keyword>
<dbReference type="GO" id="GO:0033281">
    <property type="term" value="C:TAT protein transport complex"/>
    <property type="evidence" value="ECO:0007669"/>
    <property type="project" value="UniProtKB-UniRule"/>
</dbReference>
<gene>
    <name evidence="9 10" type="primary">tatA</name>
    <name evidence="10" type="ORF">CHKLHMKO_00194</name>
</gene>
<dbReference type="PANTHER" id="PTHR42982">
    <property type="entry name" value="SEC-INDEPENDENT PROTEIN TRANSLOCASE PROTEIN TATA"/>
    <property type="match status" value="1"/>
</dbReference>
<evidence type="ECO:0000313" key="11">
    <source>
        <dbReference type="Proteomes" id="UP000610373"/>
    </source>
</evidence>